<evidence type="ECO:0000259" key="2">
    <source>
        <dbReference type="SMART" id="SM00382"/>
    </source>
</evidence>
<dbReference type="Pfam" id="PF13541">
    <property type="entry name" value="ChlI"/>
    <property type="match status" value="1"/>
</dbReference>
<dbReference type="EMBL" id="JAFREP010000013">
    <property type="protein sequence ID" value="MBO1319587.1"/>
    <property type="molecule type" value="Genomic_DNA"/>
</dbReference>
<dbReference type="InterPro" id="IPR004482">
    <property type="entry name" value="Mg_chelat-rel"/>
</dbReference>
<feature type="domain" description="AAA+ ATPase" evidence="2">
    <location>
        <begin position="211"/>
        <end position="393"/>
    </location>
</feature>
<comment type="similarity">
    <text evidence="1">Belongs to the Mg-chelatase subunits D/I family. ComM subfamily.</text>
</comment>
<sequence>MISHVASAAPHGVQAVPICVEVDVRKGALKVSIVGLPDAATRESKDRLIPAINNSGFALHNNEIVINLSPADLRKEGTAYDLPMAVGILVAMGVIPSDAVACCWFVGELALDGRLRPLRSVLSVGECARQRGGRRLFVPIGNGPEAALIRELDVLEVEDLPSLVRFLRGRDTIKPSVAAAPAPNQQSACLDLADVKGQTLAKRALEIAAAGAHNLLFYGPPGSGKSMLSKRVPSILPPMSETEMLEVTRIHGSSKEEGFQGALLRRPFRAPHHTASPPAVIGGGPKAKAGEVTLAHRGVLFLDELPEFPRPVLETLRQPLEDGIVTISRAAHRMTYPADFMLVAAMNACPCGWKGDPRRRCVCTPDKVKTYRHRLSGPLMDRIDLQIEVQSLPIREIRRLPPSESSKVIRKRVVAARRRQMKRFGCATTTNGNMSPAELCRFCRVPVAVAEMLEQRLEALGFTTRGYAKVLRVARTIADLGGFDDIQHEHLLEAIAYRRFDCEQDVFSLQGSSPAVG</sequence>
<keyword evidence="4" id="KW-1185">Reference proteome</keyword>
<evidence type="ECO:0000313" key="4">
    <source>
        <dbReference type="Proteomes" id="UP000664417"/>
    </source>
</evidence>
<dbReference type="Pfam" id="PF13335">
    <property type="entry name" value="Mg_chelatase_C"/>
    <property type="match status" value="1"/>
</dbReference>
<dbReference type="InterPro" id="IPR000523">
    <property type="entry name" value="Mg_chelatse_chII-like_cat_dom"/>
</dbReference>
<dbReference type="Gene3D" id="3.30.230.10">
    <property type="match status" value="1"/>
</dbReference>
<accession>A0A8J7Q8D3</accession>
<dbReference type="CDD" id="cd00009">
    <property type="entry name" value="AAA"/>
    <property type="match status" value="1"/>
</dbReference>
<dbReference type="PANTHER" id="PTHR32039">
    <property type="entry name" value="MAGNESIUM-CHELATASE SUBUNIT CHLI"/>
    <property type="match status" value="1"/>
</dbReference>
<gene>
    <name evidence="3" type="ORF">J3U88_14015</name>
</gene>
<dbReference type="RefSeq" id="WP_207859493.1">
    <property type="nucleotide sequence ID" value="NZ_JAFREP010000013.1"/>
</dbReference>
<protein>
    <submittedName>
        <fullName evidence="3">YifB family Mg chelatase-like AAA ATPase</fullName>
    </submittedName>
</protein>
<dbReference type="NCBIfam" id="TIGR00368">
    <property type="entry name" value="YifB family Mg chelatase-like AAA ATPase"/>
    <property type="match status" value="1"/>
</dbReference>
<dbReference type="AlphaFoldDB" id="A0A8J7Q8D3"/>
<evidence type="ECO:0000313" key="3">
    <source>
        <dbReference type="EMBL" id="MBO1319587.1"/>
    </source>
</evidence>
<organism evidence="3 4">
    <name type="scientific">Acanthopleuribacter pedis</name>
    <dbReference type="NCBI Taxonomy" id="442870"/>
    <lineage>
        <taxon>Bacteria</taxon>
        <taxon>Pseudomonadati</taxon>
        <taxon>Acidobacteriota</taxon>
        <taxon>Holophagae</taxon>
        <taxon>Acanthopleuribacterales</taxon>
        <taxon>Acanthopleuribacteraceae</taxon>
        <taxon>Acanthopleuribacter</taxon>
    </lineage>
</organism>
<dbReference type="PANTHER" id="PTHR32039:SF7">
    <property type="entry name" value="COMPETENCE PROTEIN COMM"/>
    <property type="match status" value="1"/>
</dbReference>
<name>A0A8J7Q8D3_9BACT</name>
<dbReference type="InterPro" id="IPR003593">
    <property type="entry name" value="AAA+_ATPase"/>
</dbReference>
<dbReference type="InterPro" id="IPR014721">
    <property type="entry name" value="Ribsml_uS5_D2-typ_fold_subgr"/>
</dbReference>
<dbReference type="GO" id="GO:0005524">
    <property type="term" value="F:ATP binding"/>
    <property type="evidence" value="ECO:0007669"/>
    <property type="project" value="InterPro"/>
</dbReference>
<dbReference type="Proteomes" id="UP000664417">
    <property type="component" value="Unassembled WGS sequence"/>
</dbReference>
<dbReference type="SUPFAM" id="SSF54211">
    <property type="entry name" value="Ribosomal protein S5 domain 2-like"/>
    <property type="match status" value="1"/>
</dbReference>
<dbReference type="Pfam" id="PF01078">
    <property type="entry name" value="Mg_chelatase"/>
    <property type="match status" value="1"/>
</dbReference>
<dbReference type="InterPro" id="IPR027417">
    <property type="entry name" value="P-loop_NTPase"/>
</dbReference>
<dbReference type="InterPro" id="IPR020568">
    <property type="entry name" value="Ribosomal_Su5_D2-typ_SF"/>
</dbReference>
<dbReference type="InterPro" id="IPR025158">
    <property type="entry name" value="Mg_chelat-rel_C"/>
</dbReference>
<evidence type="ECO:0000256" key="1">
    <source>
        <dbReference type="ARBA" id="ARBA00006354"/>
    </source>
</evidence>
<comment type="caution">
    <text evidence="3">The sequence shown here is derived from an EMBL/GenBank/DDBJ whole genome shotgun (WGS) entry which is preliminary data.</text>
</comment>
<dbReference type="SMART" id="SM00382">
    <property type="entry name" value="AAA"/>
    <property type="match status" value="1"/>
</dbReference>
<reference evidence="3" key="1">
    <citation type="submission" date="2021-03" db="EMBL/GenBank/DDBJ databases">
        <authorList>
            <person name="Wang G."/>
        </authorList>
    </citation>
    <scope>NUCLEOTIDE SEQUENCE</scope>
    <source>
        <strain evidence="3">KCTC 12899</strain>
    </source>
</reference>
<proteinExistence type="inferred from homology"/>
<dbReference type="SUPFAM" id="SSF52540">
    <property type="entry name" value="P-loop containing nucleoside triphosphate hydrolases"/>
    <property type="match status" value="1"/>
</dbReference>
<dbReference type="InterPro" id="IPR045006">
    <property type="entry name" value="CHLI-like"/>
</dbReference>
<dbReference type="Gene3D" id="3.40.50.300">
    <property type="entry name" value="P-loop containing nucleotide triphosphate hydrolases"/>
    <property type="match status" value="1"/>
</dbReference>